<accession>A0A8X6QCC9</accession>
<evidence type="ECO:0000313" key="2">
    <source>
        <dbReference type="Proteomes" id="UP000887013"/>
    </source>
</evidence>
<dbReference type="Proteomes" id="UP000887013">
    <property type="component" value="Unassembled WGS sequence"/>
</dbReference>
<keyword evidence="2" id="KW-1185">Reference proteome</keyword>
<dbReference type="EMBL" id="BMAW01126653">
    <property type="protein sequence ID" value="GFU17774.1"/>
    <property type="molecule type" value="Genomic_DNA"/>
</dbReference>
<protein>
    <submittedName>
        <fullName evidence="1">Uncharacterized protein</fullName>
    </submittedName>
</protein>
<sequence>MFRKALDETLSYKVIEIILLQLRELYGTLYGWPTSIIIHNTPDHNGNKSVAGSLKESLLSFQIQWMTMEVGEQEAVWFIFEFVNHYFAELSEL</sequence>
<organism evidence="1 2">
    <name type="scientific">Nephila pilipes</name>
    <name type="common">Giant wood spider</name>
    <name type="synonym">Nephila maculata</name>
    <dbReference type="NCBI Taxonomy" id="299642"/>
    <lineage>
        <taxon>Eukaryota</taxon>
        <taxon>Metazoa</taxon>
        <taxon>Ecdysozoa</taxon>
        <taxon>Arthropoda</taxon>
        <taxon>Chelicerata</taxon>
        <taxon>Arachnida</taxon>
        <taxon>Araneae</taxon>
        <taxon>Araneomorphae</taxon>
        <taxon>Entelegynae</taxon>
        <taxon>Araneoidea</taxon>
        <taxon>Nephilidae</taxon>
        <taxon>Nephila</taxon>
    </lineage>
</organism>
<feature type="non-terminal residue" evidence="1">
    <location>
        <position position="1"/>
    </location>
</feature>
<comment type="caution">
    <text evidence="1">The sequence shown here is derived from an EMBL/GenBank/DDBJ whole genome shotgun (WGS) entry which is preliminary data.</text>
</comment>
<name>A0A8X6QCC9_NEPPI</name>
<evidence type="ECO:0000313" key="1">
    <source>
        <dbReference type="EMBL" id="GFU17774.1"/>
    </source>
</evidence>
<dbReference type="AlphaFoldDB" id="A0A8X6QCC9"/>
<proteinExistence type="predicted"/>
<gene>
    <name evidence="1" type="ORF">NPIL_282671</name>
</gene>
<reference evidence="1" key="1">
    <citation type="submission" date="2020-08" db="EMBL/GenBank/DDBJ databases">
        <title>Multicomponent nature underlies the extraordinary mechanical properties of spider dragline silk.</title>
        <authorList>
            <person name="Kono N."/>
            <person name="Nakamura H."/>
            <person name="Mori M."/>
            <person name="Yoshida Y."/>
            <person name="Ohtoshi R."/>
            <person name="Malay A.D."/>
            <person name="Moran D.A.P."/>
            <person name="Tomita M."/>
            <person name="Numata K."/>
            <person name="Arakawa K."/>
        </authorList>
    </citation>
    <scope>NUCLEOTIDE SEQUENCE</scope>
</reference>